<feature type="compositionally biased region" description="Basic and acidic residues" evidence="1">
    <location>
        <begin position="370"/>
        <end position="384"/>
    </location>
</feature>
<dbReference type="Proteomes" id="UP000246991">
    <property type="component" value="Unassembled WGS sequence"/>
</dbReference>
<dbReference type="PROSITE" id="PS00028">
    <property type="entry name" value="ZINC_FINGER_C2H2_1"/>
    <property type="match status" value="1"/>
</dbReference>
<feature type="compositionally biased region" description="Gly residues" evidence="1">
    <location>
        <begin position="320"/>
        <end position="334"/>
    </location>
</feature>
<evidence type="ECO:0000313" key="4">
    <source>
        <dbReference type="Proteomes" id="UP000246991"/>
    </source>
</evidence>
<comment type="caution">
    <text evidence="3">The sequence shown here is derived from an EMBL/GenBank/DDBJ whole genome shotgun (WGS) entry which is preliminary data.</text>
</comment>
<feature type="domain" description="C2H2-type" evidence="2">
    <location>
        <begin position="413"/>
        <end position="436"/>
    </location>
</feature>
<feature type="compositionally biased region" description="Low complexity" evidence="1">
    <location>
        <begin position="1"/>
        <end position="10"/>
    </location>
</feature>
<accession>A0A317T2Z1</accession>
<feature type="region of interest" description="Disordered" evidence="1">
    <location>
        <begin position="1"/>
        <end position="111"/>
    </location>
</feature>
<name>A0A317T2Z1_9PEZI</name>
<protein>
    <recommendedName>
        <fullName evidence="2">C2H2-type domain-containing protein</fullName>
    </recommendedName>
</protein>
<evidence type="ECO:0000313" key="3">
    <source>
        <dbReference type="EMBL" id="PWW79776.1"/>
    </source>
</evidence>
<feature type="region of interest" description="Disordered" evidence="1">
    <location>
        <begin position="359"/>
        <end position="405"/>
    </location>
</feature>
<keyword evidence="4" id="KW-1185">Reference proteome</keyword>
<dbReference type="InterPro" id="IPR013087">
    <property type="entry name" value="Znf_C2H2_type"/>
</dbReference>
<organism evidence="3 4">
    <name type="scientific">Tuber magnatum</name>
    <name type="common">white Piedmont truffle</name>
    <dbReference type="NCBI Taxonomy" id="42249"/>
    <lineage>
        <taxon>Eukaryota</taxon>
        <taxon>Fungi</taxon>
        <taxon>Dikarya</taxon>
        <taxon>Ascomycota</taxon>
        <taxon>Pezizomycotina</taxon>
        <taxon>Pezizomycetes</taxon>
        <taxon>Pezizales</taxon>
        <taxon>Tuberaceae</taxon>
        <taxon>Tuber</taxon>
    </lineage>
</organism>
<reference evidence="3 4" key="1">
    <citation type="submission" date="2018-03" db="EMBL/GenBank/DDBJ databases">
        <title>Genomes of Pezizomycetes fungi and the evolution of truffles.</title>
        <authorList>
            <person name="Murat C."/>
            <person name="Payen T."/>
            <person name="Noel B."/>
            <person name="Kuo A."/>
            <person name="Martin F.M."/>
        </authorList>
    </citation>
    <scope>NUCLEOTIDE SEQUENCE [LARGE SCALE GENOMIC DNA]</scope>
    <source>
        <strain evidence="3">091103-1</strain>
    </source>
</reference>
<dbReference type="EMBL" id="PYWC01000006">
    <property type="protein sequence ID" value="PWW79776.1"/>
    <property type="molecule type" value="Genomic_DNA"/>
</dbReference>
<sequence length="620" mass="66464">MASSDSADSARGSQNAGHSPAEHNEYEENSEETGAPAGLSDKQKSLVVKLHLPKLSQPKENTPVIDLTDPTPEPQSINSSPGPESAVANPREVQEAKKTSPKPSVIPVQPPKPEVVLSEQPVSHIMRSAVGRRSRYNPDTIVADLLRTVGRHPTLPALNSGLGVLKNTLPNYFRGPVDLATIRWDILDPSPRFVHGDETEDEAEILDRSLGTVGVGGGLAGVINPTVPVPRKRGRKRKGDVATSVPGSILPASTGIPLPRPRGRPRKVTSITPIGDTIISNAPGDAGRPSNSAGFTQPAGASMGTADISGEGPSSRVGSYGAGGRRGASLGGSGLRNSSTPSGSSIAVVIPTMSGASRSEYLITPSSGSNDRKRKSEERAEGGRAGKTPKLTAKPRSQKSNRPEPSGFKIFECRWKHCRARLHNFETLRKHVFKAHKKLTAYNAYACLWASCHREPPEEMRKRAEELGTTLPDKISHDFKIGEEWEVHMDEKHLAQVKEELGLGPAVLPSDCESGISDVDYMSDRDGRPVTPLAVLAPPGYRFTPPPGFPVNPQFRLAHGLPAPPARRRRNPTSRDGVLGVVRNLAAGSSDPEKPDDDDDEGWKADQVPAVEEDIQMEEN</sequence>
<gene>
    <name evidence="3" type="ORF">C7212DRAFT_273393</name>
</gene>
<dbReference type="AlphaFoldDB" id="A0A317T2Z1"/>
<feature type="region of interest" description="Disordered" evidence="1">
    <location>
        <begin position="560"/>
        <end position="620"/>
    </location>
</feature>
<feature type="region of interest" description="Disordered" evidence="1">
    <location>
        <begin position="224"/>
        <end position="346"/>
    </location>
</feature>
<feature type="compositionally biased region" description="Acidic residues" evidence="1">
    <location>
        <begin position="611"/>
        <end position="620"/>
    </location>
</feature>
<proteinExistence type="predicted"/>
<dbReference type="STRING" id="42249.A0A317T2Z1"/>
<evidence type="ECO:0000256" key="1">
    <source>
        <dbReference type="SAM" id="MobiDB-lite"/>
    </source>
</evidence>
<evidence type="ECO:0000259" key="2">
    <source>
        <dbReference type="PROSITE" id="PS00028"/>
    </source>
</evidence>
<dbReference type="OrthoDB" id="5424797at2759"/>